<name>A0A2P8Q5D1_9ACTN</name>
<evidence type="ECO:0000313" key="2">
    <source>
        <dbReference type="EMBL" id="PSM41447.1"/>
    </source>
</evidence>
<evidence type="ECO:0000256" key="1">
    <source>
        <dbReference type="SAM" id="MobiDB-lite"/>
    </source>
</evidence>
<organism evidence="2 3">
    <name type="scientific">Streptomyces dioscori</name>
    <dbReference type="NCBI Taxonomy" id="2109333"/>
    <lineage>
        <taxon>Bacteria</taxon>
        <taxon>Bacillati</taxon>
        <taxon>Actinomycetota</taxon>
        <taxon>Actinomycetes</taxon>
        <taxon>Kitasatosporales</taxon>
        <taxon>Streptomycetaceae</taxon>
        <taxon>Streptomyces</taxon>
        <taxon>Streptomyces aurantiacus group</taxon>
    </lineage>
</organism>
<keyword evidence="3" id="KW-1185">Reference proteome</keyword>
<dbReference type="AlphaFoldDB" id="A0A2P8Q5D1"/>
<feature type="region of interest" description="Disordered" evidence="1">
    <location>
        <begin position="15"/>
        <end position="40"/>
    </location>
</feature>
<dbReference type="EMBL" id="PYBJ01000014">
    <property type="protein sequence ID" value="PSM41447.1"/>
    <property type="molecule type" value="Genomic_DNA"/>
</dbReference>
<proteinExistence type="predicted"/>
<gene>
    <name evidence="2" type="ORF">C6Y14_22055</name>
</gene>
<protein>
    <submittedName>
        <fullName evidence="2">Uncharacterized protein</fullName>
    </submittedName>
</protein>
<feature type="compositionally biased region" description="Basic residues" evidence="1">
    <location>
        <begin position="15"/>
        <end position="25"/>
    </location>
</feature>
<reference evidence="2 3" key="1">
    <citation type="submission" date="2018-03" db="EMBL/GenBank/DDBJ databases">
        <title>Streptomyces dioscori sp. nov., a novel endophytic actinobacterium isolated from bulbil of Dioscorea bulbifera L.</title>
        <authorList>
            <person name="Zhikuan W."/>
        </authorList>
    </citation>
    <scope>NUCLEOTIDE SEQUENCE [LARGE SCALE GENOMIC DNA]</scope>
    <source>
        <strain evidence="2 3">A217</strain>
    </source>
</reference>
<evidence type="ECO:0000313" key="3">
    <source>
        <dbReference type="Proteomes" id="UP000240429"/>
    </source>
</evidence>
<accession>A0A2P8Q5D1</accession>
<comment type="caution">
    <text evidence="2">The sequence shown here is derived from an EMBL/GenBank/DDBJ whole genome shotgun (WGS) entry which is preliminary data.</text>
</comment>
<dbReference type="Proteomes" id="UP000240429">
    <property type="component" value="Unassembled WGS sequence"/>
</dbReference>
<sequence>MLDLIRRAVFLTRARHSRRGRHRRPSMSSRVPVTPASTVPVDEPTVALGWPRDELSHRYPLRGEDAALVRPYVLACERSGRHPTVAVAPCLPPDGCSALLGVR</sequence>